<keyword evidence="4" id="KW-0489">Methyltransferase</keyword>
<keyword evidence="6" id="KW-0949">S-adenosyl-L-methionine</keyword>
<keyword evidence="5" id="KW-0808">Transferase</keyword>
<evidence type="ECO:0000256" key="9">
    <source>
        <dbReference type="ARBA" id="ARBA00047942"/>
    </source>
</evidence>
<dbReference type="InterPro" id="IPR000055">
    <property type="entry name" value="Restrct_endonuc_typeI_TRD"/>
</dbReference>
<evidence type="ECO:0000256" key="2">
    <source>
        <dbReference type="ARBA" id="ARBA00010923"/>
    </source>
</evidence>
<comment type="catalytic activity">
    <reaction evidence="9">
        <text>a 2'-deoxyadenosine in DNA + S-adenosyl-L-methionine = an N(6)-methyl-2'-deoxyadenosine in DNA + S-adenosyl-L-homocysteine + H(+)</text>
        <dbReference type="Rhea" id="RHEA:15197"/>
        <dbReference type="Rhea" id="RHEA-COMP:12418"/>
        <dbReference type="Rhea" id="RHEA-COMP:12419"/>
        <dbReference type="ChEBI" id="CHEBI:15378"/>
        <dbReference type="ChEBI" id="CHEBI:57856"/>
        <dbReference type="ChEBI" id="CHEBI:59789"/>
        <dbReference type="ChEBI" id="CHEBI:90615"/>
        <dbReference type="ChEBI" id="CHEBI:90616"/>
        <dbReference type="EC" id="2.1.1.72"/>
    </reaction>
</comment>
<dbReference type="SUPFAM" id="SSF116734">
    <property type="entry name" value="DNA methylase specificity domain"/>
    <property type="match status" value="1"/>
</dbReference>
<proteinExistence type="inferred from homology"/>
<gene>
    <name evidence="12" type="ORF">CEP68_06080</name>
</gene>
<evidence type="ECO:0000256" key="1">
    <source>
        <dbReference type="ARBA" id="ARBA00006594"/>
    </source>
</evidence>
<dbReference type="GO" id="GO:0008170">
    <property type="term" value="F:N-methyltransferase activity"/>
    <property type="evidence" value="ECO:0007669"/>
    <property type="project" value="InterPro"/>
</dbReference>
<evidence type="ECO:0000256" key="6">
    <source>
        <dbReference type="ARBA" id="ARBA00022691"/>
    </source>
</evidence>
<dbReference type="EC" id="2.1.1.72" evidence="3"/>
<dbReference type="InterPro" id="IPR051537">
    <property type="entry name" value="DNA_Adenine_Mtase"/>
</dbReference>
<dbReference type="PRINTS" id="PR00507">
    <property type="entry name" value="N12N6MTFRASE"/>
</dbReference>
<dbReference type="KEGG" id="bvc:CEP68_06080"/>
<protein>
    <recommendedName>
        <fullName evidence="3">site-specific DNA-methyltransferase (adenine-specific)</fullName>
        <ecNumber evidence="3">2.1.1.72</ecNumber>
    </recommendedName>
</protein>
<accession>A0A1Z3U7G0</accession>
<evidence type="ECO:0000256" key="5">
    <source>
        <dbReference type="ARBA" id="ARBA00022679"/>
    </source>
</evidence>
<dbReference type="InterPro" id="IPR003356">
    <property type="entry name" value="DNA_methylase_A-5"/>
</dbReference>
<evidence type="ECO:0000259" key="10">
    <source>
        <dbReference type="Pfam" id="PF01420"/>
    </source>
</evidence>
<dbReference type="Pfam" id="PF01420">
    <property type="entry name" value="Methylase_S"/>
    <property type="match status" value="1"/>
</dbReference>
<dbReference type="PANTHER" id="PTHR42933:SF1">
    <property type="entry name" value="SITE-SPECIFIC DNA-METHYLTRANSFERASE (ADENINE-SPECIFIC)"/>
    <property type="match status" value="1"/>
</dbReference>
<dbReference type="EMBL" id="CP022048">
    <property type="protein sequence ID" value="ASE39100.1"/>
    <property type="molecule type" value="Genomic_DNA"/>
</dbReference>
<dbReference type="Proteomes" id="UP000197050">
    <property type="component" value="Chromosome"/>
</dbReference>
<reference evidence="13" key="1">
    <citation type="submission" date="2017-06" db="EMBL/GenBank/DDBJ databases">
        <title>FDA dAtabase for Regulatory Grade micrObial Sequences (FDA-ARGOS): Supporting development and validation of Infectious Disease Dx tests.</title>
        <authorList>
            <person name="Minogue T."/>
            <person name="Wolcott M."/>
            <person name="Wasieloski L."/>
            <person name="Aguilar W."/>
            <person name="Moore D."/>
            <person name="Tallon L."/>
            <person name="Sadzewicz L."/>
            <person name="Sengamalay N."/>
            <person name="Ott S."/>
            <person name="Godinez A."/>
            <person name="Nagaraj S."/>
            <person name="Nadendla S."/>
            <person name="Geyer C."/>
            <person name="Sichtig H."/>
        </authorList>
    </citation>
    <scope>NUCLEOTIDE SEQUENCE [LARGE SCALE GENOMIC DNA]</scope>
    <source>
        <strain evidence="13">FDAARGOS_289</strain>
    </source>
</reference>
<evidence type="ECO:0000256" key="4">
    <source>
        <dbReference type="ARBA" id="ARBA00022603"/>
    </source>
</evidence>
<dbReference type="Pfam" id="PF02384">
    <property type="entry name" value="N6_Mtase"/>
    <property type="match status" value="1"/>
</dbReference>
<dbReference type="AlphaFoldDB" id="A0A1Z3U7G0"/>
<dbReference type="RefSeq" id="WP_088582419.1">
    <property type="nucleotide sequence ID" value="NZ_CP022048.2"/>
</dbReference>
<evidence type="ECO:0000313" key="12">
    <source>
        <dbReference type="EMBL" id="ASE39100.1"/>
    </source>
</evidence>
<dbReference type="GO" id="GO:0032259">
    <property type="term" value="P:methylation"/>
    <property type="evidence" value="ECO:0007669"/>
    <property type="project" value="UniProtKB-KW"/>
</dbReference>
<dbReference type="GO" id="GO:0003677">
    <property type="term" value="F:DNA binding"/>
    <property type="evidence" value="ECO:0007669"/>
    <property type="project" value="UniProtKB-KW"/>
</dbReference>
<dbReference type="Gene3D" id="3.90.220.20">
    <property type="entry name" value="DNA methylase specificity domains"/>
    <property type="match status" value="1"/>
</dbReference>
<evidence type="ECO:0000256" key="3">
    <source>
        <dbReference type="ARBA" id="ARBA00011900"/>
    </source>
</evidence>
<feature type="domain" description="Type I restriction modification DNA specificity" evidence="10">
    <location>
        <begin position="631"/>
        <end position="799"/>
    </location>
</feature>
<comment type="similarity">
    <text evidence="1">Belongs to the N(4)/N(6)-methyltransferase family.</text>
</comment>
<name>A0A1Z3U7G0_BREVE</name>
<evidence type="ECO:0000256" key="8">
    <source>
        <dbReference type="ARBA" id="ARBA00023125"/>
    </source>
</evidence>
<dbReference type="SUPFAM" id="SSF53335">
    <property type="entry name" value="S-adenosyl-L-methionine-dependent methyltransferases"/>
    <property type="match status" value="1"/>
</dbReference>
<sequence>MTERITEDLVRTHFKADPIIDQVAFEEQQSSRERIQKLFAEASKNATGKPGFPEFIVSFPGKPAALIVVECKRDKAHHASISRDRPKGYAVDGVLHYIRHAKAVDPNLSIVGIAVSGLDPAHLSISTFYSPPGEIVCSETVDSTLLSIQSYLRMAENEELAKDLSDIHIQRKAVQYNDLLHKYEIPEQERCTFISSALVALQDDYFRSSYHTATDVKEVVSSIINACERVLKKNGITEERRETIVRQYEQIKGHKITTVKFIKNKATGIEEENDAVTTFVRRLHKEIYPLALYEEQGFDVLGRFYREFVRYAGSDQATGLVLTPEHITDLFCDLVRIQHNDIVYDPCCGTGGFLIAALKRMVSQSGNDIDRIRHIKEHQLIGSEVRADMFTYACSNMMMRGDGKSQIYNEDCFSVAHKAKVKALRPTVAMLNPPYSKTNGPSNQLRFVLNALEDLEHSGRCAAIVQMSCALTSKKEVVEKHKELLKSHRLDAVISLPDQLFYPVSVNTCIMVFTAHVPHPEGHPTWFGYLKDDGFSLHKSRGRIPTSWDEKRLKFLSLYPHYDAPGLAVRQAVSANDEWCAEAYLETDFTKIDWSSFPKKIKEYLSSQFLAGDLNAISPPAEGDAPAKLDPTEWSPFRYDEVFRVMKGYYNKKPPTAKASKSTLPFVGATEYQNGVTAHCLAEDVQMYSRNGEENPYEKTARKIFPAGGLTVSNNGSVGNAFYQPKEFTCSHDVNPLYLIDREMSPELGMFLGALIEVEKYRWGYGRKWRPSRMPHSIIQLPVTTNGAIDWTSMEDYIKSLPHSSNLRKVNSVGGGSEADHPIASVTAEILVD</sequence>
<dbReference type="GO" id="GO:0009007">
    <property type="term" value="F:site-specific DNA-methyltransferase (adenine-specific) activity"/>
    <property type="evidence" value="ECO:0007669"/>
    <property type="project" value="UniProtKB-EC"/>
</dbReference>
<dbReference type="InterPro" id="IPR029063">
    <property type="entry name" value="SAM-dependent_MTases_sf"/>
</dbReference>
<dbReference type="REBASE" id="209038">
    <property type="entry name" value="Bve289ORF6080P"/>
</dbReference>
<dbReference type="PANTHER" id="PTHR42933">
    <property type="entry name" value="SLR6095 PROTEIN"/>
    <property type="match status" value="1"/>
</dbReference>
<evidence type="ECO:0000256" key="7">
    <source>
        <dbReference type="ARBA" id="ARBA00022747"/>
    </source>
</evidence>
<dbReference type="Gene3D" id="3.40.50.150">
    <property type="entry name" value="Vaccinia Virus protein VP39"/>
    <property type="match status" value="1"/>
</dbReference>
<dbReference type="GO" id="GO:0009307">
    <property type="term" value="P:DNA restriction-modification system"/>
    <property type="evidence" value="ECO:0007669"/>
    <property type="project" value="UniProtKB-KW"/>
</dbReference>
<dbReference type="GeneID" id="34016055"/>
<keyword evidence="7" id="KW-0680">Restriction system</keyword>
<evidence type="ECO:0000313" key="13">
    <source>
        <dbReference type="Proteomes" id="UP000197050"/>
    </source>
</evidence>
<organism evidence="12 13">
    <name type="scientific">Brevundimonas vesicularis</name>
    <name type="common">Pseudomonas vesicularis</name>
    <dbReference type="NCBI Taxonomy" id="41276"/>
    <lineage>
        <taxon>Bacteria</taxon>
        <taxon>Pseudomonadati</taxon>
        <taxon>Pseudomonadota</taxon>
        <taxon>Alphaproteobacteria</taxon>
        <taxon>Caulobacterales</taxon>
        <taxon>Caulobacteraceae</taxon>
        <taxon>Brevundimonas</taxon>
    </lineage>
</organism>
<dbReference type="InterPro" id="IPR044946">
    <property type="entry name" value="Restrct_endonuc_typeI_TRD_sf"/>
</dbReference>
<feature type="domain" description="DNA methylase adenine-specific" evidence="11">
    <location>
        <begin position="299"/>
        <end position="521"/>
    </location>
</feature>
<keyword evidence="8" id="KW-0238">DNA-binding</keyword>
<evidence type="ECO:0000259" key="11">
    <source>
        <dbReference type="Pfam" id="PF02384"/>
    </source>
</evidence>
<comment type="similarity">
    <text evidence="2">Belongs to the type-I restriction system S methylase family.</text>
</comment>